<dbReference type="GO" id="GO:0006355">
    <property type="term" value="P:regulation of DNA-templated transcription"/>
    <property type="evidence" value="ECO:0007669"/>
    <property type="project" value="InterPro"/>
</dbReference>
<evidence type="ECO:0000256" key="3">
    <source>
        <dbReference type="ARBA" id="ARBA00029540"/>
    </source>
</evidence>
<evidence type="ECO:0000313" key="5">
    <source>
        <dbReference type="EMBL" id="SJM37896.1"/>
    </source>
</evidence>
<dbReference type="InterPro" id="IPR002197">
    <property type="entry name" value="HTH_Fis"/>
</dbReference>
<feature type="domain" description="DNA binding HTH" evidence="4">
    <location>
        <begin position="54"/>
        <end position="94"/>
    </location>
</feature>
<evidence type="ECO:0000256" key="1">
    <source>
        <dbReference type="ARBA" id="ARBA00008559"/>
    </source>
</evidence>
<accession>A0A1R4EHC5</accession>
<dbReference type="NCBIfam" id="NF001659">
    <property type="entry name" value="PRK00430.1"/>
    <property type="match status" value="1"/>
</dbReference>
<dbReference type="GO" id="GO:0043565">
    <property type="term" value="F:sequence-specific DNA binding"/>
    <property type="evidence" value="ECO:0007669"/>
    <property type="project" value="InterPro"/>
</dbReference>
<reference evidence="6" key="1">
    <citation type="submission" date="2017-02" db="EMBL/GenBank/DDBJ databases">
        <authorList>
            <person name="Mornico D."/>
        </authorList>
    </citation>
    <scope>NUCLEOTIDE SEQUENCE [LARGE SCALE GENOMIC DNA]</scope>
</reference>
<dbReference type="Gene3D" id="1.10.10.60">
    <property type="entry name" value="Homeodomain-like"/>
    <property type="match status" value="1"/>
</dbReference>
<dbReference type="Pfam" id="PF02954">
    <property type="entry name" value="HTH_8"/>
    <property type="match status" value="1"/>
</dbReference>
<dbReference type="PANTHER" id="PTHR47918:SF1">
    <property type="entry name" value="DNA-BINDING PROTEIN FIS"/>
    <property type="match status" value="1"/>
</dbReference>
<keyword evidence="6" id="KW-1185">Reference proteome</keyword>
<dbReference type="RefSeq" id="WP_077449270.1">
    <property type="nucleotide sequence ID" value="NZ_FUGD01000110.1"/>
</dbReference>
<dbReference type="Proteomes" id="UP000188169">
    <property type="component" value="Unassembled WGS sequence"/>
</dbReference>
<sequence>MDNQTSSLSDVNTLANCIDNEERMPLRYHVQQAVEQYFVELEGETATNLYQTILQEVEKPLLEVVLEQTQGNQSKTALILGLNRGTLRKKMQQYGLM</sequence>
<evidence type="ECO:0000313" key="6">
    <source>
        <dbReference type="Proteomes" id="UP000188169"/>
    </source>
</evidence>
<dbReference type="OrthoDB" id="9802388at2"/>
<dbReference type="AlphaFoldDB" id="A0A1R4EHC5"/>
<dbReference type="InterPro" id="IPR005412">
    <property type="entry name" value="Fis_DNA-bd"/>
</dbReference>
<comment type="similarity">
    <text evidence="1">Belongs to the transcriptional regulatory Fis family.</text>
</comment>
<dbReference type="SUPFAM" id="SSF46689">
    <property type="entry name" value="Homeodomain-like"/>
    <property type="match status" value="1"/>
</dbReference>
<dbReference type="STRING" id="1945520.A1019T_01881"/>
<dbReference type="PRINTS" id="PR01590">
    <property type="entry name" value="HTHFIS"/>
</dbReference>
<dbReference type="PRINTS" id="PR01591">
    <property type="entry name" value="DNABINDNGFIS"/>
</dbReference>
<name>A0A1R4EHC5_9GAMM</name>
<dbReference type="EMBL" id="FUGD01000110">
    <property type="protein sequence ID" value="SJM37896.1"/>
    <property type="molecule type" value="Genomic_DNA"/>
</dbReference>
<evidence type="ECO:0000256" key="2">
    <source>
        <dbReference type="ARBA" id="ARBA00023125"/>
    </source>
</evidence>
<dbReference type="InterPro" id="IPR009057">
    <property type="entry name" value="Homeodomain-like_sf"/>
</dbReference>
<protein>
    <recommendedName>
        <fullName evidence="3">Putative Fis-like DNA-binding protein</fullName>
    </recommendedName>
</protein>
<dbReference type="PIRSF" id="PIRSF002097">
    <property type="entry name" value="DNA-binding_Fis"/>
    <property type="match status" value="1"/>
</dbReference>
<proteinExistence type="inferred from homology"/>
<organism evidence="5 6">
    <name type="scientific">Psychrobacter pasteurii</name>
    <dbReference type="NCBI Taxonomy" id="1945520"/>
    <lineage>
        <taxon>Bacteria</taxon>
        <taxon>Pseudomonadati</taxon>
        <taxon>Pseudomonadota</taxon>
        <taxon>Gammaproteobacteria</taxon>
        <taxon>Moraxellales</taxon>
        <taxon>Moraxellaceae</taxon>
        <taxon>Psychrobacter</taxon>
    </lineage>
</organism>
<evidence type="ECO:0000259" key="4">
    <source>
        <dbReference type="Pfam" id="PF02954"/>
    </source>
</evidence>
<gene>
    <name evidence="5" type="primary">fis</name>
    <name evidence="5" type="ORF">A1019T_01881</name>
</gene>
<keyword evidence="2 5" id="KW-0238">DNA-binding</keyword>
<dbReference type="InterPro" id="IPR050207">
    <property type="entry name" value="Trans_regulatory_Fis"/>
</dbReference>
<dbReference type="PANTHER" id="PTHR47918">
    <property type="entry name" value="DNA-BINDING PROTEIN FIS"/>
    <property type="match status" value="1"/>
</dbReference>